<dbReference type="InterPro" id="IPR005707">
    <property type="entry name" value="Ribosomal_uS2_euk/arc"/>
</dbReference>
<dbReference type="GO" id="GO:0003735">
    <property type="term" value="F:structural constituent of ribosome"/>
    <property type="evidence" value="ECO:0007669"/>
    <property type="project" value="UniProtKB-UniRule"/>
</dbReference>
<evidence type="ECO:0000256" key="8">
    <source>
        <dbReference type="ARBA" id="ARBA00023274"/>
    </source>
</evidence>
<feature type="compositionally biased region" description="Basic and acidic residues" evidence="12">
    <location>
        <begin position="356"/>
        <end position="368"/>
    </location>
</feature>
<feature type="region of interest" description="Disordered" evidence="12">
    <location>
        <begin position="497"/>
        <end position="516"/>
    </location>
</feature>
<dbReference type="AlphaFoldDB" id="A0AAV8AA81"/>
<evidence type="ECO:0000256" key="2">
    <source>
        <dbReference type="ARBA" id="ARBA00006242"/>
    </source>
</evidence>
<dbReference type="PRINTS" id="PR00395">
    <property type="entry name" value="RIBOSOMALS2"/>
</dbReference>
<dbReference type="GO" id="GO:0006412">
    <property type="term" value="P:translation"/>
    <property type="evidence" value="ECO:0007669"/>
    <property type="project" value="UniProtKB-UniRule"/>
</dbReference>
<evidence type="ECO:0000256" key="1">
    <source>
        <dbReference type="ARBA" id="ARBA00004496"/>
    </source>
</evidence>
<proteinExistence type="inferred from homology"/>
<feature type="coiled-coil region" evidence="11">
    <location>
        <begin position="372"/>
        <end position="406"/>
    </location>
</feature>
<comment type="subunit">
    <text evidence="9">Component of the small ribosomal subunit. Mature ribosomes consist of a small (40S) and a large (60S) subunit. The 40S subunit contains about 33 different proteins and 1 molecule of RNA (18S). The 60S subunit contains about 49 different proteins and 3 molecules of RNA (25S, 5.8S and 5S). Interacts with ribosomal protein S21.</text>
</comment>
<dbReference type="Gene3D" id="6.10.140.2220">
    <property type="match status" value="1"/>
</dbReference>
<feature type="region of interest" description="Disordered" evidence="12">
    <location>
        <begin position="346"/>
        <end position="368"/>
    </location>
</feature>
<dbReference type="PANTHER" id="PTHR11489">
    <property type="entry name" value="40S RIBOSOMAL PROTEIN SA"/>
    <property type="match status" value="1"/>
</dbReference>
<keyword evidence="6" id="KW-0862">Zinc</keyword>
<evidence type="ECO:0000256" key="6">
    <source>
        <dbReference type="ARBA" id="ARBA00022833"/>
    </source>
</evidence>
<evidence type="ECO:0000256" key="5">
    <source>
        <dbReference type="ARBA" id="ARBA00022771"/>
    </source>
</evidence>
<protein>
    <recommendedName>
        <fullName evidence="9">Small ribosomal subunit protein uS2</fullName>
    </recommendedName>
</protein>
<feature type="domain" description="MYND-type" evidence="13">
    <location>
        <begin position="439"/>
        <end position="484"/>
    </location>
</feature>
<reference evidence="14" key="1">
    <citation type="submission" date="2022-08" db="EMBL/GenBank/DDBJ databases">
        <title>Novel sulphate-reducing endosymbionts in the free-living metamonad Anaeramoeba.</title>
        <authorList>
            <person name="Jerlstrom-Hultqvist J."/>
            <person name="Cepicka I."/>
            <person name="Gallot-Lavallee L."/>
            <person name="Salas-Leiva D."/>
            <person name="Curtis B.A."/>
            <person name="Zahonova K."/>
            <person name="Pipaliya S."/>
            <person name="Dacks J."/>
            <person name="Roger A.J."/>
        </authorList>
    </citation>
    <scope>NUCLEOTIDE SEQUENCE</scope>
    <source>
        <strain evidence="14">Busselton2</strain>
    </source>
</reference>
<feature type="region of interest" description="Disordered" evidence="12">
    <location>
        <begin position="738"/>
        <end position="803"/>
    </location>
</feature>
<comment type="caution">
    <text evidence="14">The sequence shown here is derived from an EMBL/GenBank/DDBJ whole genome shotgun (WGS) entry which is preliminary data.</text>
</comment>
<dbReference type="EMBL" id="JANTQA010000010">
    <property type="protein sequence ID" value="KAJ3451193.1"/>
    <property type="molecule type" value="Genomic_DNA"/>
</dbReference>
<evidence type="ECO:0000313" key="14">
    <source>
        <dbReference type="EMBL" id="KAJ3451193.1"/>
    </source>
</evidence>
<dbReference type="InterPro" id="IPR001865">
    <property type="entry name" value="Ribosomal_uS2"/>
</dbReference>
<evidence type="ECO:0000256" key="7">
    <source>
        <dbReference type="ARBA" id="ARBA00022980"/>
    </source>
</evidence>
<evidence type="ECO:0000313" key="15">
    <source>
        <dbReference type="Proteomes" id="UP001146793"/>
    </source>
</evidence>
<keyword evidence="4" id="KW-0479">Metal-binding</keyword>
<keyword evidence="8 9" id="KW-0687">Ribonucleoprotein</keyword>
<dbReference type="FunFam" id="3.40.50.10490:FF:000012">
    <property type="entry name" value="40S ribosomal protein SA"/>
    <property type="match status" value="1"/>
</dbReference>
<keyword evidence="7 9" id="KW-0689">Ribosomal protein</keyword>
<evidence type="ECO:0000256" key="4">
    <source>
        <dbReference type="ARBA" id="ARBA00022723"/>
    </source>
</evidence>
<dbReference type="CDD" id="cd01425">
    <property type="entry name" value="RPS2"/>
    <property type="match status" value="1"/>
</dbReference>
<dbReference type="InterPro" id="IPR023591">
    <property type="entry name" value="Ribosomal_uS2_flav_dom_sf"/>
</dbReference>
<evidence type="ECO:0000256" key="3">
    <source>
        <dbReference type="ARBA" id="ARBA00022490"/>
    </source>
</evidence>
<dbReference type="InterPro" id="IPR016024">
    <property type="entry name" value="ARM-type_fold"/>
</dbReference>
<feature type="compositionally biased region" description="Basic and acidic residues" evidence="12">
    <location>
        <begin position="786"/>
        <end position="803"/>
    </location>
</feature>
<dbReference type="InterPro" id="IPR027498">
    <property type="entry name" value="Ribosomal_uS2_euk"/>
</dbReference>
<evidence type="ECO:0000259" key="13">
    <source>
        <dbReference type="PROSITE" id="PS50865"/>
    </source>
</evidence>
<dbReference type="SUPFAM" id="SSF48371">
    <property type="entry name" value="ARM repeat"/>
    <property type="match status" value="1"/>
</dbReference>
<evidence type="ECO:0000256" key="9">
    <source>
        <dbReference type="HAMAP-Rule" id="MF_03015"/>
    </source>
</evidence>
<feature type="compositionally biased region" description="Basic residues" evidence="12">
    <location>
        <begin position="1"/>
        <end position="23"/>
    </location>
</feature>
<accession>A0AAV8AA81</accession>
<comment type="subcellular location">
    <subcellularLocation>
        <location evidence="1 9">Cytoplasm</location>
    </subcellularLocation>
</comment>
<comment type="function">
    <text evidence="9">Required for the assembly and/or stability of the 40S ribosomal subunit. Required for the processing of the 20S rRNA-precursor to mature 18S rRNA in a late step of the maturation of 40S ribosomal subunits.</text>
</comment>
<keyword evidence="5 10" id="KW-0863">Zinc-finger</keyword>
<dbReference type="GO" id="GO:0008270">
    <property type="term" value="F:zinc ion binding"/>
    <property type="evidence" value="ECO:0007669"/>
    <property type="project" value="UniProtKB-KW"/>
</dbReference>
<dbReference type="PROSITE" id="PS50865">
    <property type="entry name" value="ZF_MYND_2"/>
    <property type="match status" value="1"/>
</dbReference>
<feature type="region of interest" description="Disordered" evidence="12">
    <location>
        <begin position="1"/>
        <end position="34"/>
    </location>
</feature>
<gene>
    <name evidence="14" type="ORF">M0812_04863</name>
</gene>
<dbReference type="GO" id="GO:0000028">
    <property type="term" value="P:ribosomal small subunit assembly"/>
    <property type="evidence" value="ECO:0007669"/>
    <property type="project" value="UniProtKB-UniRule"/>
</dbReference>
<dbReference type="HAMAP" id="MF_03015">
    <property type="entry name" value="Ribosomal_S2_euk"/>
    <property type="match status" value="1"/>
</dbReference>
<dbReference type="Proteomes" id="UP001146793">
    <property type="component" value="Unassembled WGS sequence"/>
</dbReference>
<dbReference type="Pfam" id="PF00318">
    <property type="entry name" value="Ribosomal_S2"/>
    <property type="match status" value="1"/>
</dbReference>
<dbReference type="GO" id="GO:0022627">
    <property type="term" value="C:cytosolic small ribosomal subunit"/>
    <property type="evidence" value="ECO:0007669"/>
    <property type="project" value="UniProtKB-UniRule"/>
</dbReference>
<comment type="similarity">
    <text evidence="2 9">Belongs to the universal ribosomal protein uS2 family.</text>
</comment>
<name>A0AAV8AA81_9EUKA</name>
<feature type="compositionally biased region" description="Basic and acidic residues" evidence="12">
    <location>
        <begin position="741"/>
        <end position="768"/>
    </location>
</feature>
<dbReference type="InterPro" id="IPR002893">
    <property type="entry name" value="Znf_MYND"/>
</dbReference>
<evidence type="ECO:0000256" key="10">
    <source>
        <dbReference type="PROSITE-ProRule" id="PRU00134"/>
    </source>
</evidence>
<dbReference type="SUPFAM" id="SSF144232">
    <property type="entry name" value="HIT/MYND zinc finger-like"/>
    <property type="match status" value="1"/>
</dbReference>
<keyword evidence="3 9" id="KW-0963">Cytoplasm</keyword>
<sequence>MNKKNKRRRRNKTSKKRNNRKKDHYQDPLIRNAKYTPEPPVSYLLTMGDLEGARGLTCAYDSFSFDITHIPSLVLLIRDFSLYYKYDPSQTYYYAPYHAIRVLIVLVEQIIKMDENSKKGNIFPKNNRKCITLLEPIIPLLGLFNLDSLEKIFREIVRLFTRAGVSCISYLFDFLKRKKKNSETANLLVIETIGNIGSKYIHREKVRKDIINILGKLIDQPRKEGAKFNSFIINSLVKICAVETYSAIRHCYALDVVDERISGDLNDVIEILGVIPDKNDRLIKRCPNCNGIMQRRNLPRVEESDAICENGINCLQIPTRDEISNLKKKNQKIEMKKRIRNNNKKKDEIFSYDSSDNEKNESEFDHRKKSIKEKLQNLKIDDKIKREKYEKQLQESYELLQTKENEVSERMIKFTNLLQERFKTITNKKPIKKQVLHSCEACGKMETKGKEFFLCRDCLKYHRYIYYCSKNCQLRDWMIHKEQCGIKKRTIMSKSQKNFKKKNNQRKNNNKKKVKKAKKKVVELPSGHTYISKKQRNDDLKKMIACNCQVGTHNLEKQMGDYVYKRRKEGVYIINIAQAWEKLMFAARVIASIPNPEDVVLVSARPYGQRAILKFSKYLGVKALAGRFIPGTFTNQIQKAFLEPLLIIATDPRTDAQPIREASYANIPVICLCDTDSPLNFVDVAIPCNNKGKYSIGFIYWLLAREVLRLKGMSREKEWEVMPDLFFYRDQSEIEEQLEEEERKKREEEEARREQENESEPESEKSDNESSVEEVASSDNEEDAWGEEKWDEKEKEKGEEWND</sequence>
<dbReference type="NCBIfam" id="TIGR01012">
    <property type="entry name" value="uS2_euk_arch"/>
    <property type="match status" value="1"/>
</dbReference>
<evidence type="ECO:0000256" key="12">
    <source>
        <dbReference type="SAM" id="MobiDB-lite"/>
    </source>
</evidence>
<evidence type="ECO:0000256" key="11">
    <source>
        <dbReference type="SAM" id="Coils"/>
    </source>
</evidence>
<dbReference type="Pfam" id="PF01753">
    <property type="entry name" value="zf-MYND"/>
    <property type="match status" value="1"/>
</dbReference>
<dbReference type="SUPFAM" id="SSF52313">
    <property type="entry name" value="Ribosomal protein S2"/>
    <property type="match status" value="1"/>
</dbReference>
<organism evidence="14 15">
    <name type="scientific">Anaeramoeba flamelloides</name>
    <dbReference type="NCBI Taxonomy" id="1746091"/>
    <lineage>
        <taxon>Eukaryota</taxon>
        <taxon>Metamonada</taxon>
        <taxon>Anaeramoebidae</taxon>
        <taxon>Anaeramoeba</taxon>
    </lineage>
</organism>
<dbReference type="Gene3D" id="3.40.50.10490">
    <property type="entry name" value="Glucose-6-phosphate isomerase like protein, domain 1"/>
    <property type="match status" value="1"/>
</dbReference>
<keyword evidence="11" id="KW-0175">Coiled coil</keyword>